<evidence type="ECO:0000313" key="8">
    <source>
        <dbReference type="Proteomes" id="UP000054266"/>
    </source>
</evidence>
<protein>
    <recommendedName>
        <fullName evidence="9">Zn(II)2Cys6 transcription factor</fullName>
    </recommendedName>
</protein>
<evidence type="ECO:0000256" key="1">
    <source>
        <dbReference type="ARBA" id="ARBA00022723"/>
    </source>
</evidence>
<accession>A0A0D2D6A4</accession>
<gene>
    <name evidence="7" type="ORF">PV04_01218</name>
</gene>
<keyword evidence="3" id="KW-0805">Transcription regulation</keyword>
<evidence type="ECO:0000256" key="6">
    <source>
        <dbReference type="ARBA" id="ARBA00023242"/>
    </source>
</evidence>
<evidence type="ECO:0000256" key="5">
    <source>
        <dbReference type="ARBA" id="ARBA00023163"/>
    </source>
</evidence>
<keyword evidence="1" id="KW-0479">Metal-binding</keyword>
<dbReference type="GO" id="GO:0046872">
    <property type="term" value="F:metal ion binding"/>
    <property type="evidence" value="ECO:0007669"/>
    <property type="project" value="UniProtKB-KW"/>
</dbReference>
<evidence type="ECO:0008006" key="9">
    <source>
        <dbReference type="Google" id="ProtNLM"/>
    </source>
</evidence>
<dbReference type="STRING" id="5601.A0A0D2D6A4"/>
<dbReference type="HOGENOM" id="CLU_011409_6_0_1"/>
<evidence type="ECO:0000256" key="3">
    <source>
        <dbReference type="ARBA" id="ARBA00023015"/>
    </source>
</evidence>
<keyword evidence="6" id="KW-0539">Nucleus</keyword>
<dbReference type="AlphaFoldDB" id="A0A0D2D6A4"/>
<dbReference type="InterPro" id="IPR052360">
    <property type="entry name" value="Transcr_Regulatory_Proteins"/>
</dbReference>
<reference evidence="7 8" key="1">
    <citation type="submission" date="2015-01" db="EMBL/GenBank/DDBJ databases">
        <title>The Genome Sequence of Capronia semiimmersa CBS27337.</title>
        <authorList>
            <consortium name="The Broad Institute Genomics Platform"/>
            <person name="Cuomo C."/>
            <person name="de Hoog S."/>
            <person name="Gorbushina A."/>
            <person name="Stielow B."/>
            <person name="Teixiera M."/>
            <person name="Abouelleil A."/>
            <person name="Chapman S.B."/>
            <person name="Priest M."/>
            <person name="Young S.K."/>
            <person name="Wortman J."/>
            <person name="Nusbaum C."/>
            <person name="Birren B."/>
        </authorList>
    </citation>
    <scope>NUCLEOTIDE SEQUENCE [LARGE SCALE GENOMIC DNA]</scope>
    <source>
        <strain evidence="7 8">CBS 27337</strain>
    </source>
</reference>
<dbReference type="GO" id="GO:0003677">
    <property type="term" value="F:DNA binding"/>
    <property type="evidence" value="ECO:0007669"/>
    <property type="project" value="UniProtKB-KW"/>
</dbReference>
<dbReference type="PANTHER" id="PTHR36206:SF12">
    <property type="entry name" value="ASPERCRYPTIN BIOSYNTHESIS CLUSTER-SPECIFIC TRANSCRIPTION REGULATOR ATNN-RELATED"/>
    <property type="match status" value="1"/>
</dbReference>
<keyword evidence="4" id="KW-0238">DNA-binding</keyword>
<proteinExistence type="predicted"/>
<keyword evidence="2" id="KW-0862">Zinc</keyword>
<evidence type="ECO:0000256" key="4">
    <source>
        <dbReference type="ARBA" id="ARBA00023125"/>
    </source>
</evidence>
<keyword evidence="5" id="KW-0804">Transcription</keyword>
<evidence type="ECO:0000313" key="7">
    <source>
        <dbReference type="EMBL" id="KIW73071.1"/>
    </source>
</evidence>
<evidence type="ECO:0000256" key="2">
    <source>
        <dbReference type="ARBA" id="ARBA00022833"/>
    </source>
</evidence>
<name>A0A0D2D6A4_9EURO</name>
<keyword evidence="8" id="KW-1185">Reference proteome</keyword>
<organism evidence="7 8">
    <name type="scientific">Phialophora macrospora</name>
    <dbReference type="NCBI Taxonomy" id="1851006"/>
    <lineage>
        <taxon>Eukaryota</taxon>
        <taxon>Fungi</taxon>
        <taxon>Dikarya</taxon>
        <taxon>Ascomycota</taxon>
        <taxon>Pezizomycotina</taxon>
        <taxon>Eurotiomycetes</taxon>
        <taxon>Chaetothyriomycetidae</taxon>
        <taxon>Chaetothyriales</taxon>
        <taxon>Herpotrichiellaceae</taxon>
        <taxon>Phialophora</taxon>
    </lineage>
</organism>
<dbReference type="EMBL" id="KN846956">
    <property type="protein sequence ID" value="KIW73071.1"/>
    <property type="molecule type" value="Genomic_DNA"/>
</dbReference>
<dbReference type="Proteomes" id="UP000054266">
    <property type="component" value="Unassembled WGS sequence"/>
</dbReference>
<sequence>MFSSDAERRSFAYFETRACHDTSLGGSFHAQFWAREVLQAAVHYPSTRHLVVAIGAAFEGFQGSTTASSWSRDNDAMRLSIEQSNRSIQLMGSLFDVARGEAQSIETTCNILTASILFAYLACLQGQVGQAIEHVKSGLKVLQGFEKARSLGHGHEHGHPADIFPVSIAHLRSLLTSIYGQIRCMINDEALARWEWDPLISAIGPVLSFSTIFEAHNYVENLWHNLLALLQYTELHPPRTADEVAAFTAHHQLLSRSLDSSREALEMLASQQTVRDDCGDEHSLNILRVYQTLVAIRLRINPLEPGNREAAFDELEAELEQMLQYCEQLVRNQSQGEGQQPGMRPLPSFSSGLGYVMPLHTIAARCRNPRIRRRALQLLLSSGRREGLWDAGLTGKIVTTTMEREERLAGLQSETVPGDARVREVKIEFLDERKARLRYITVADWRARLCGEQHILEW</sequence>
<dbReference type="PANTHER" id="PTHR36206">
    <property type="entry name" value="ASPERCRYPTIN BIOSYNTHESIS CLUSTER-SPECIFIC TRANSCRIPTION REGULATOR ATNN-RELATED"/>
    <property type="match status" value="1"/>
</dbReference>